<dbReference type="Proteomes" id="UP000256661">
    <property type="component" value="Unassembled WGS sequence"/>
</dbReference>
<dbReference type="AlphaFoldDB" id="A0A3D9SL71"/>
<evidence type="ECO:0000313" key="2">
    <source>
        <dbReference type="EMBL" id="REE95150.1"/>
    </source>
</evidence>
<dbReference type="RefSeq" id="WP_147312186.1">
    <property type="nucleotide sequence ID" value="NZ_QTTT01000001.1"/>
</dbReference>
<keyword evidence="1" id="KW-0812">Transmembrane</keyword>
<comment type="caution">
    <text evidence="2">The sequence shown here is derived from an EMBL/GenBank/DDBJ whole genome shotgun (WGS) entry which is preliminary data.</text>
</comment>
<gene>
    <name evidence="2" type="ORF">DFJ69_0532</name>
</gene>
<proteinExistence type="predicted"/>
<keyword evidence="3" id="KW-1185">Reference proteome</keyword>
<reference evidence="2 3" key="1">
    <citation type="submission" date="2018-08" db="EMBL/GenBank/DDBJ databases">
        <title>Sequencing the genomes of 1000 actinobacteria strains.</title>
        <authorList>
            <person name="Klenk H.-P."/>
        </authorList>
    </citation>
    <scope>NUCLEOTIDE SEQUENCE [LARGE SCALE GENOMIC DNA]</scope>
    <source>
        <strain evidence="2 3">DSM 43927</strain>
    </source>
</reference>
<feature type="transmembrane region" description="Helical" evidence="1">
    <location>
        <begin position="55"/>
        <end position="76"/>
    </location>
</feature>
<dbReference type="EMBL" id="QTTT01000001">
    <property type="protein sequence ID" value="REE95150.1"/>
    <property type="molecule type" value="Genomic_DNA"/>
</dbReference>
<protein>
    <submittedName>
        <fullName evidence="2">Uncharacterized protein</fullName>
    </submittedName>
</protein>
<keyword evidence="1" id="KW-1133">Transmembrane helix</keyword>
<name>A0A3D9SL71_9ACTN</name>
<evidence type="ECO:0000313" key="3">
    <source>
        <dbReference type="Proteomes" id="UP000256661"/>
    </source>
</evidence>
<evidence type="ECO:0000256" key="1">
    <source>
        <dbReference type="SAM" id="Phobius"/>
    </source>
</evidence>
<keyword evidence="1" id="KW-0472">Membrane</keyword>
<sequence length="78" mass="8675">MTSEGNGVFISLRDVYDQLVRLNNEIAGLSSKVDSARTVMDDHEDRLRRVEQWKYAIPATVVATTVMVAVELIPLVGN</sequence>
<accession>A0A3D9SL71</accession>
<organism evidence="2 3">
    <name type="scientific">Thermomonospora umbrina</name>
    <dbReference type="NCBI Taxonomy" id="111806"/>
    <lineage>
        <taxon>Bacteria</taxon>
        <taxon>Bacillati</taxon>
        <taxon>Actinomycetota</taxon>
        <taxon>Actinomycetes</taxon>
        <taxon>Streptosporangiales</taxon>
        <taxon>Thermomonosporaceae</taxon>
        <taxon>Thermomonospora</taxon>
    </lineage>
</organism>
<dbReference type="OrthoDB" id="3431567at2"/>